<comment type="caution">
    <text evidence="2">The sequence shown here is derived from an EMBL/GenBank/DDBJ whole genome shotgun (WGS) entry which is preliminary data.</text>
</comment>
<dbReference type="STRING" id="1423802.FC56_GL000632"/>
<dbReference type="AlphaFoldDB" id="A0A0R2CQS0"/>
<dbReference type="PATRIC" id="fig|1423802.4.peg.641"/>
<proteinExistence type="predicted"/>
<evidence type="ECO:0000313" key="2">
    <source>
        <dbReference type="EMBL" id="KRM93911.1"/>
    </source>
</evidence>
<evidence type="ECO:0000256" key="1">
    <source>
        <dbReference type="SAM" id="Coils"/>
    </source>
</evidence>
<organism evidence="2 3">
    <name type="scientific">Lentilactobacillus senioris DSM 24302 = JCM 17472</name>
    <dbReference type="NCBI Taxonomy" id="1423802"/>
    <lineage>
        <taxon>Bacteria</taxon>
        <taxon>Bacillati</taxon>
        <taxon>Bacillota</taxon>
        <taxon>Bacilli</taxon>
        <taxon>Lactobacillales</taxon>
        <taxon>Lactobacillaceae</taxon>
        <taxon>Lentilactobacillus</taxon>
    </lineage>
</organism>
<protein>
    <recommendedName>
        <fullName evidence="4">Exonuclease SbcC</fullName>
    </recommendedName>
</protein>
<reference evidence="2 3" key="1">
    <citation type="journal article" date="2015" name="Genome Announc.">
        <title>Expanding the biotechnology potential of lactobacilli through comparative genomics of 213 strains and associated genera.</title>
        <authorList>
            <person name="Sun Z."/>
            <person name="Harris H.M."/>
            <person name="McCann A."/>
            <person name="Guo C."/>
            <person name="Argimon S."/>
            <person name="Zhang W."/>
            <person name="Yang X."/>
            <person name="Jeffery I.B."/>
            <person name="Cooney J.C."/>
            <person name="Kagawa T.F."/>
            <person name="Liu W."/>
            <person name="Song Y."/>
            <person name="Salvetti E."/>
            <person name="Wrobel A."/>
            <person name="Rasinkangas P."/>
            <person name="Parkhill J."/>
            <person name="Rea M.C."/>
            <person name="O'Sullivan O."/>
            <person name="Ritari J."/>
            <person name="Douillard F.P."/>
            <person name="Paul Ross R."/>
            <person name="Yang R."/>
            <person name="Briner A.E."/>
            <person name="Felis G.E."/>
            <person name="de Vos W.M."/>
            <person name="Barrangou R."/>
            <person name="Klaenhammer T.R."/>
            <person name="Caufield P.W."/>
            <person name="Cui Y."/>
            <person name="Zhang H."/>
            <person name="O'Toole P.W."/>
        </authorList>
    </citation>
    <scope>NUCLEOTIDE SEQUENCE [LARGE SCALE GENOMIC DNA]</scope>
    <source>
        <strain evidence="2 3">DSM 24302</strain>
    </source>
</reference>
<keyword evidence="1" id="KW-0175">Coiled coil</keyword>
<sequence length="301" mass="35256">MTMVEEKSTDQFGQNGSVLKASLNGKLEYLNDLQNSIESGNDLHVYQLINNQRYLDQFSGDDIASSSTETYDFSLAEDLTAELSHHLSYKLIDFLGKEYPFFYYHEYELGQFDIYFGNWWDHRLFGKLDVINVAFEFNEEEYDKLAQSFRLEANNQQVNAPQMHHLADDTERLNQLVAEQDQRDVQKRQLQDQLRDYDNKSAMPWESARVKEEKQELENQLQSLLNLDQQAADASKQIKKNETEILKLSKEETILGFERQSIKQIFGSFEDFTKSNDQLYQKYLRSLGDNTDEKDQVNAND</sequence>
<gene>
    <name evidence="2" type="ORF">FC56_GL000632</name>
</gene>
<accession>A0A0R2CQS0</accession>
<evidence type="ECO:0000313" key="3">
    <source>
        <dbReference type="Proteomes" id="UP000051256"/>
    </source>
</evidence>
<feature type="coiled-coil region" evidence="1">
    <location>
        <begin position="207"/>
        <end position="251"/>
    </location>
</feature>
<dbReference type="Proteomes" id="UP000051256">
    <property type="component" value="Unassembled WGS sequence"/>
</dbReference>
<keyword evidence="3" id="KW-1185">Reference proteome</keyword>
<evidence type="ECO:0008006" key="4">
    <source>
        <dbReference type="Google" id="ProtNLM"/>
    </source>
</evidence>
<dbReference type="EMBL" id="AYZR01000008">
    <property type="protein sequence ID" value="KRM93911.1"/>
    <property type="molecule type" value="Genomic_DNA"/>
</dbReference>
<name>A0A0R2CQS0_9LACO</name>